<evidence type="ECO:0000313" key="3">
    <source>
        <dbReference type="Proteomes" id="UP000828390"/>
    </source>
</evidence>
<evidence type="ECO:0000313" key="2">
    <source>
        <dbReference type="EMBL" id="KAH3707198.1"/>
    </source>
</evidence>
<sequence>MKTAATLVAMFFNKPNLRTNIYEDWAINVTSRVLTSKAAPPPGGHIFQQTETIFKLSLAIIKRNVQTNKTALPPGGHVFLLILTIFKLNRRIQEITVLTIFHEDWTKNVTLERSHKTATTPGGHFFTPIRTIFQLVRDINQAYVLTKNTAPPPGGHVFQWTGTIFELNQHIIMTNTLTKLHEDWASHVSSTVFTSFELNLGIIETNVLTKFHEDRTINAKVDDRRTTDKSTTCAQATLYQADINAVTGVTCLTPPPNDVGANRPTNQPTNRPTNRQGKNNMSPTTIDKFPIRCGHVFQQTRTIFEISQDIISINGLTKFHEEWTIHVTLRVKYDPPPGGHVFQPTGTISNSTKISFRQIF</sequence>
<reference evidence="2" key="1">
    <citation type="journal article" date="2019" name="bioRxiv">
        <title>The Genome of the Zebra Mussel, Dreissena polymorpha: A Resource for Invasive Species Research.</title>
        <authorList>
            <person name="McCartney M.A."/>
            <person name="Auch B."/>
            <person name="Kono T."/>
            <person name="Mallez S."/>
            <person name="Zhang Y."/>
            <person name="Obille A."/>
            <person name="Becker A."/>
            <person name="Abrahante J.E."/>
            <person name="Garbe J."/>
            <person name="Badalamenti J.P."/>
            <person name="Herman A."/>
            <person name="Mangelson H."/>
            <person name="Liachko I."/>
            <person name="Sullivan S."/>
            <person name="Sone E.D."/>
            <person name="Koren S."/>
            <person name="Silverstein K.A.T."/>
            <person name="Beckman K.B."/>
            <person name="Gohl D.M."/>
        </authorList>
    </citation>
    <scope>NUCLEOTIDE SEQUENCE</scope>
    <source>
        <strain evidence="2">Duluth1</strain>
        <tissue evidence="2">Whole animal</tissue>
    </source>
</reference>
<feature type="compositionally biased region" description="Polar residues" evidence="1">
    <location>
        <begin position="263"/>
        <end position="285"/>
    </location>
</feature>
<dbReference type="EMBL" id="JAIWYP010000014">
    <property type="protein sequence ID" value="KAH3707198.1"/>
    <property type="molecule type" value="Genomic_DNA"/>
</dbReference>
<accession>A0A9D3YTT3</accession>
<feature type="region of interest" description="Disordered" evidence="1">
    <location>
        <begin position="254"/>
        <end position="285"/>
    </location>
</feature>
<protein>
    <submittedName>
        <fullName evidence="2">Uncharacterized protein</fullName>
    </submittedName>
</protein>
<evidence type="ECO:0000256" key="1">
    <source>
        <dbReference type="SAM" id="MobiDB-lite"/>
    </source>
</evidence>
<organism evidence="2 3">
    <name type="scientific">Dreissena polymorpha</name>
    <name type="common">Zebra mussel</name>
    <name type="synonym">Mytilus polymorpha</name>
    <dbReference type="NCBI Taxonomy" id="45954"/>
    <lineage>
        <taxon>Eukaryota</taxon>
        <taxon>Metazoa</taxon>
        <taxon>Spiralia</taxon>
        <taxon>Lophotrochozoa</taxon>
        <taxon>Mollusca</taxon>
        <taxon>Bivalvia</taxon>
        <taxon>Autobranchia</taxon>
        <taxon>Heteroconchia</taxon>
        <taxon>Euheterodonta</taxon>
        <taxon>Imparidentia</taxon>
        <taxon>Neoheterodontei</taxon>
        <taxon>Myida</taxon>
        <taxon>Dreissenoidea</taxon>
        <taxon>Dreissenidae</taxon>
        <taxon>Dreissena</taxon>
    </lineage>
</organism>
<dbReference type="AlphaFoldDB" id="A0A9D3YTT3"/>
<dbReference type="Proteomes" id="UP000828390">
    <property type="component" value="Unassembled WGS sequence"/>
</dbReference>
<reference evidence="2" key="2">
    <citation type="submission" date="2020-11" db="EMBL/GenBank/DDBJ databases">
        <authorList>
            <person name="McCartney M.A."/>
            <person name="Auch B."/>
            <person name="Kono T."/>
            <person name="Mallez S."/>
            <person name="Becker A."/>
            <person name="Gohl D.M."/>
            <person name="Silverstein K.A.T."/>
            <person name="Koren S."/>
            <person name="Bechman K.B."/>
            <person name="Herman A."/>
            <person name="Abrahante J.E."/>
            <person name="Garbe J."/>
        </authorList>
    </citation>
    <scope>NUCLEOTIDE SEQUENCE</scope>
    <source>
        <strain evidence="2">Duluth1</strain>
        <tissue evidence="2">Whole animal</tissue>
    </source>
</reference>
<keyword evidence="3" id="KW-1185">Reference proteome</keyword>
<comment type="caution">
    <text evidence="2">The sequence shown here is derived from an EMBL/GenBank/DDBJ whole genome shotgun (WGS) entry which is preliminary data.</text>
</comment>
<gene>
    <name evidence="2" type="ORF">DPMN_066595</name>
</gene>
<proteinExistence type="predicted"/>
<name>A0A9D3YTT3_DREPO</name>